<dbReference type="Pfam" id="PF09339">
    <property type="entry name" value="HTH_IclR"/>
    <property type="match status" value="1"/>
</dbReference>
<keyword evidence="2" id="KW-0238">DNA-binding</keyword>
<dbReference type="PROSITE" id="PS51077">
    <property type="entry name" value="HTH_ICLR"/>
    <property type="match status" value="1"/>
</dbReference>
<evidence type="ECO:0000256" key="2">
    <source>
        <dbReference type="ARBA" id="ARBA00023125"/>
    </source>
</evidence>
<dbReference type="RefSeq" id="WP_210047225.1">
    <property type="nucleotide sequence ID" value="NZ_JAGINX010000001.1"/>
</dbReference>
<dbReference type="SMART" id="SM00346">
    <property type="entry name" value="HTH_ICLR"/>
    <property type="match status" value="1"/>
</dbReference>
<protein>
    <submittedName>
        <fullName evidence="7">IclR family acetate operon transcriptional repressor</fullName>
    </submittedName>
</protein>
<dbReference type="SUPFAM" id="SSF55781">
    <property type="entry name" value="GAF domain-like"/>
    <property type="match status" value="1"/>
</dbReference>
<evidence type="ECO:0000313" key="8">
    <source>
        <dbReference type="Proteomes" id="UP001519331"/>
    </source>
</evidence>
<feature type="domain" description="HTH iclR-type" evidence="5">
    <location>
        <begin position="37"/>
        <end position="98"/>
    </location>
</feature>
<dbReference type="InterPro" id="IPR036388">
    <property type="entry name" value="WH-like_DNA-bd_sf"/>
</dbReference>
<keyword evidence="8" id="KW-1185">Reference proteome</keyword>
<dbReference type="InterPro" id="IPR005471">
    <property type="entry name" value="Tscrpt_reg_IclR_N"/>
</dbReference>
<dbReference type="Gene3D" id="3.30.450.40">
    <property type="match status" value="1"/>
</dbReference>
<evidence type="ECO:0000313" key="7">
    <source>
        <dbReference type="EMBL" id="MBP2316986.1"/>
    </source>
</evidence>
<keyword evidence="1" id="KW-0805">Transcription regulation</keyword>
<feature type="domain" description="IclR-ED" evidence="6">
    <location>
        <begin position="99"/>
        <end position="278"/>
    </location>
</feature>
<gene>
    <name evidence="7" type="ORF">JOF45_000005</name>
</gene>
<organism evidence="7 8">
    <name type="scientific">Nesterenkonia lacusekhoensis</name>
    <dbReference type="NCBI Taxonomy" id="150832"/>
    <lineage>
        <taxon>Bacteria</taxon>
        <taxon>Bacillati</taxon>
        <taxon>Actinomycetota</taxon>
        <taxon>Actinomycetes</taxon>
        <taxon>Micrococcales</taxon>
        <taxon>Micrococcaceae</taxon>
        <taxon>Nesterenkonia</taxon>
    </lineage>
</organism>
<dbReference type="Proteomes" id="UP001519331">
    <property type="component" value="Unassembled WGS sequence"/>
</dbReference>
<reference evidence="7 8" key="1">
    <citation type="submission" date="2021-03" db="EMBL/GenBank/DDBJ databases">
        <title>Sequencing the genomes of 1000 actinobacteria strains.</title>
        <authorList>
            <person name="Klenk H.-P."/>
        </authorList>
    </citation>
    <scope>NUCLEOTIDE SEQUENCE [LARGE SCALE GENOMIC DNA]</scope>
    <source>
        <strain evidence="7 8">DSM 12544</strain>
    </source>
</reference>
<accession>A0ABS4SXQ4</accession>
<dbReference type="SUPFAM" id="SSF46785">
    <property type="entry name" value="Winged helix' DNA-binding domain"/>
    <property type="match status" value="1"/>
</dbReference>
<dbReference type="InterPro" id="IPR036390">
    <property type="entry name" value="WH_DNA-bd_sf"/>
</dbReference>
<comment type="caution">
    <text evidence="7">The sequence shown here is derived from an EMBL/GenBank/DDBJ whole genome shotgun (WGS) entry which is preliminary data.</text>
</comment>
<dbReference type="EMBL" id="JAGINX010000001">
    <property type="protein sequence ID" value="MBP2316986.1"/>
    <property type="molecule type" value="Genomic_DNA"/>
</dbReference>
<dbReference type="PANTHER" id="PTHR30136:SF24">
    <property type="entry name" value="HTH-TYPE TRANSCRIPTIONAL REPRESSOR ALLR"/>
    <property type="match status" value="1"/>
</dbReference>
<dbReference type="Gene3D" id="1.10.10.10">
    <property type="entry name" value="Winged helix-like DNA-binding domain superfamily/Winged helix DNA-binding domain"/>
    <property type="match status" value="1"/>
</dbReference>
<evidence type="ECO:0000259" key="6">
    <source>
        <dbReference type="PROSITE" id="PS51078"/>
    </source>
</evidence>
<evidence type="ECO:0000259" key="5">
    <source>
        <dbReference type="PROSITE" id="PS51077"/>
    </source>
</evidence>
<feature type="region of interest" description="Disordered" evidence="4">
    <location>
        <begin position="1"/>
        <end position="35"/>
    </location>
</feature>
<proteinExistence type="predicted"/>
<dbReference type="InterPro" id="IPR014757">
    <property type="entry name" value="Tscrpt_reg_IclR_C"/>
</dbReference>
<evidence type="ECO:0000256" key="3">
    <source>
        <dbReference type="ARBA" id="ARBA00023163"/>
    </source>
</evidence>
<dbReference type="PANTHER" id="PTHR30136">
    <property type="entry name" value="HELIX-TURN-HELIX TRANSCRIPTIONAL REGULATOR, ICLR FAMILY"/>
    <property type="match status" value="1"/>
</dbReference>
<dbReference type="Pfam" id="PF01614">
    <property type="entry name" value="IclR_C"/>
    <property type="match status" value="1"/>
</dbReference>
<dbReference type="InterPro" id="IPR029016">
    <property type="entry name" value="GAF-like_dom_sf"/>
</dbReference>
<keyword evidence="3" id="KW-0804">Transcription</keyword>
<sequence>MEDEFHIADSESSVTTGRPAPAGEEPSSTKRSEPQRVQVVERAFDLLNALVALGGSGSAGQLKAETGLAGPTVHRILHTLISRGLVHQLPDRSYALGANLVPLGEAATRQMGGLAVPQMQSLVGELGESVNMAAMESEMVVYIAQVPSPQSMRMFTEVGRRAPMHSTAVGKAMLCTMDPSRVREVVASTGMPARTAKTLTRPESLLEQLPVIAQQGYALDDEEQELGVRCLAVPVPQGPTRMALSVSGPTARVDDAFVRHAVPLMKRIAAEIGRKFSRG</sequence>
<evidence type="ECO:0000256" key="4">
    <source>
        <dbReference type="SAM" id="MobiDB-lite"/>
    </source>
</evidence>
<name>A0ABS4SXQ4_9MICC</name>
<evidence type="ECO:0000256" key="1">
    <source>
        <dbReference type="ARBA" id="ARBA00023015"/>
    </source>
</evidence>
<dbReference type="InterPro" id="IPR050707">
    <property type="entry name" value="HTH_MetabolicPath_Reg"/>
</dbReference>
<dbReference type="PROSITE" id="PS51078">
    <property type="entry name" value="ICLR_ED"/>
    <property type="match status" value="1"/>
</dbReference>